<proteinExistence type="predicted"/>
<evidence type="ECO:0008006" key="3">
    <source>
        <dbReference type="Google" id="ProtNLM"/>
    </source>
</evidence>
<name>A0AAV4IUE3_9GAST</name>
<keyword evidence="2" id="KW-1185">Reference proteome</keyword>
<sequence length="82" mass="9052">MVARLSLSPRFPAPARMTGQDLTQMGQLVKGLGVVQLGQLRRQAIMVALTSLREIDFDEAQAEEILEELLDGDAVTRVFLLL</sequence>
<protein>
    <recommendedName>
        <fullName evidence="3">Flagellar motor switch protein FliG</fullName>
    </recommendedName>
</protein>
<evidence type="ECO:0000313" key="1">
    <source>
        <dbReference type="EMBL" id="GFS12342.1"/>
    </source>
</evidence>
<accession>A0AAV4IUE3</accession>
<dbReference type="Proteomes" id="UP000762676">
    <property type="component" value="Unassembled WGS sequence"/>
</dbReference>
<dbReference type="EMBL" id="BMAT01009707">
    <property type="protein sequence ID" value="GFS12342.1"/>
    <property type="molecule type" value="Genomic_DNA"/>
</dbReference>
<comment type="caution">
    <text evidence="1">The sequence shown here is derived from an EMBL/GenBank/DDBJ whole genome shotgun (WGS) entry which is preliminary data.</text>
</comment>
<dbReference type="AlphaFoldDB" id="A0AAV4IUE3"/>
<evidence type="ECO:0000313" key="2">
    <source>
        <dbReference type="Proteomes" id="UP000762676"/>
    </source>
</evidence>
<gene>
    <name evidence="1" type="ORF">ElyMa_004857100</name>
</gene>
<organism evidence="1 2">
    <name type="scientific">Elysia marginata</name>
    <dbReference type="NCBI Taxonomy" id="1093978"/>
    <lineage>
        <taxon>Eukaryota</taxon>
        <taxon>Metazoa</taxon>
        <taxon>Spiralia</taxon>
        <taxon>Lophotrochozoa</taxon>
        <taxon>Mollusca</taxon>
        <taxon>Gastropoda</taxon>
        <taxon>Heterobranchia</taxon>
        <taxon>Euthyneura</taxon>
        <taxon>Panpulmonata</taxon>
        <taxon>Sacoglossa</taxon>
        <taxon>Placobranchoidea</taxon>
        <taxon>Plakobranchidae</taxon>
        <taxon>Elysia</taxon>
    </lineage>
</organism>
<reference evidence="1 2" key="1">
    <citation type="journal article" date="2021" name="Elife">
        <title>Chloroplast acquisition without the gene transfer in kleptoplastic sea slugs, Plakobranchus ocellatus.</title>
        <authorList>
            <person name="Maeda T."/>
            <person name="Takahashi S."/>
            <person name="Yoshida T."/>
            <person name="Shimamura S."/>
            <person name="Takaki Y."/>
            <person name="Nagai Y."/>
            <person name="Toyoda A."/>
            <person name="Suzuki Y."/>
            <person name="Arimoto A."/>
            <person name="Ishii H."/>
            <person name="Satoh N."/>
            <person name="Nishiyama T."/>
            <person name="Hasebe M."/>
            <person name="Maruyama T."/>
            <person name="Minagawa J."/>
            <person name="Obokata J."/>
            <person name="Shigenobu S."/>
        </authorList>
    </citation>
    <scope>NUCLEOTIDE SEQUENCE [LARGE SCALE GENOMIC DNA]</scope>
</reference>